<evidence type="ECO:0000256" key="2">
    <source>
        <dbReference type="SAM" id="MobiDB-lite"/>
    </source>
</evidence>
<dbReference type="Pfam" id="PF02137">
    <property type="entry name" value="A_deamin"/>
    <property type="match status" value="1"/>
</dbReference>
<dbReference type="GO" id="GO:0006396">
    <property type="term" value="P:RNA processing"/>
    <property type="evidence" value="ECO:0007669"/>
    <property type="project" value="InterPro"/>
</dbReference>
<dbReference type="SMART" id="SM00552">
    <property type="entry name" value="ADEAMc"/>
    <property type="match status" value="1"/>
</dbReference>
<comment type="caution">
    <text evidence="5">The sequence shown here is derived from an EMBL/GenBank/DDBJ whole genome shotgun (WGS) entry which is preliminary data.</text>
</comment>
<dbReference type="GO" id="GO:0006382">
    <property type="term" value="P:adenosine to inosine editing"/>
    <property type="evidence" value="ECO:0007669"/>
    <property type="project" value="TreeGrafter"/>
</dbReference>
<evidence type="ECO:0000259" key="3">
    <source>
        <dbReference type="PROSITE" id="PS50137"/>
    </source>
</evidence>
<organism evidence="5 6">
    <name type="scientific">Allacma fusca</name>
    <dbReference type="NCBI Taxonomy" id="39272"/>
    <lineage>
        <taxon>Eukaryota</taxon>
        <taxon>Metazoa</taxon>
        <taxon>Ecdysozoa</taxon>
        <taxon>Arthropoda</taxon>
        <taxon>Hexapoda</taxon>
        <taxon>Collembola</taxon>
        <taxon>Symphypleona</taxon>
        <taxon>Sminthuridae</taxon>
        <taxon>Allacma</taxon>
    </lineage>
</organism>
<dbReference type="GO" id="GO:0003725">
    <property type="term" value="F:double-stranded RNA binding"/>
    <property type="evidence" value="ECO:0007669"/>
    <property type="project" value="TreeGrafter"/>
</dbReference>
<sequence>MFLEGATLLDYMSIVTSKRALNYDNGRKLETKGKKRFRDFKGGKIMDRSLSGDESISRAGKKRPHNDSSEGGGKVSKIVQKTATSLVNEKFPGLDYKFDDVKGPAHEPCFTVRVLFPPSNKEYVAIGGSKKIAKNNIATKILKDLDVDVSFLSAEEYPEQRTKQKHPLSQMSDNFQRAMQQDVASQGFSIPRELDFSSDDIIMHDEFNSAGIVPKETTKSLQLSYFLNMDPKLVQRIRNIPNLEENSCLAINCLMTPNQAVYEEISEDGPPHNKTFVYKLTVMSHETFGQGVSKKKAKADAARQALMDLFGPKIFQTFPNAQVSCDKPEQVVMDTYINTEICDTPEDPLNSEYTLAFSDRIHRLVQKKYDTIMKDDPENAAQKVLAGIIITRGTPLLDTAQVIVVTTGTKCIEGDSMSELGVAINDCHAEILATRCLRDYLYTQLELLIACGPHNSVFDHSDGTDGYKFTLKEDVRFHLYISTSPCGDARIFSPKGCDDQIEPSSQFDQHPNRLNRGVLRAKIEAGEGTIPVSNLNAAGVQTWDAILQGNALNTMSCSDKVCRWNVLGFQGALLSTLMKPVYYSSITLGSLHHPVHFRRAVVGRIEPLEKEDLPLGYKVNKPHRLMVSSEEPRRVKKSPNHAIAWCVTWDKYEVLTAAKGRCKVGNTPSRLSKRLAFTRFLKFYSRKSSLDERGLFTYASAKLLATSYQESKSKFQCLMESSGFGLSVTSQQFYCANYNL</sequence>
<gene>
    <name evidence="5" type="ORF">AFUS01_LOCUS3143</name>
</gene>
<dbReference type="PANTHER" id="PTHR10910">
    <property type="entry name" value="EUKARYOTE SPECIFIC DSRNA BINDING PROTEIN"/>
    <property type="match status" value="1"/>
</dbReference>
<protein>
    <recommendedName>
        <fullName evidence="7">Double-stranded RNA-specific editase Adar</fullName>
    </recommendedName>
</protein>
<evidence type="ECO:0000256" key="1">
    <source>
        <dbReference type="PROSITE-ProRule" id="PRU00266"/>
    </source>
</evidence>
<dbReference type="Pfam" id="PF00035">
    <property type="entry name" value="dsrm"/>
    <property type="match status" value="2"/>
</dbReference>
<dbReference type="Proteomes" id="UP000708208">
    <property type="component" value="Unassembled WGS sequence"/>
</dbReference>
<dbReference type="PROSITE" id="PS50137">
    <property type="entry name" value="DS_RBD"/>
    <property type="match status" value="2"/>
</dbReference>
<accession>A0A8J2NIB7</accession>
<evidence type="ECO:0008006" key="7">
    <source>
        <dbReference type="Google" id="ProtNLM"/>
    </source>
</evidence>
<dbReference type="InterPro" id="IPR014720">
    <property type="entry name" value="dsRBD_dom"/>
</dbReference>
<dbReference type="OrthoDB" id="10268011at2759"/>
<dbReference type="PANTHER" id="PTHR10910:SF62">
    <property type="entry name" value="AT07585P-RELATED"/>
    <property type="match status" value="1"/>
</dbReference>
<evidence type="ECO:0000313" key="5">
    <source>
        <dbReference type="EMBL" id="CAG7685924.1"/>
    </source>
</evidence>
<dbReference type="GO" id="GO:0003726">
    <property type="term" value="F:double-stranded RNA adenosine deaminase activity"/>
    <property type="evidence" value="ECO:0007669"/>
    <property type="project" value="TreeGrafter"/>
</dbReference>
<feature type="domain" description="DRBM" evidence="3">
    <location>
        <begin position="95"/>
        <end position="147"/>
    </location>
</feature>
<dbReference type="GO" id="GO:0005730">
    <property type="term" value="C:nucleolus"/>
    <property type="evidence" value="ECO:0007669"/>
    <property type="project" value="TreeGrafter"/>
</dbReference>
<dbReference type="GO" id="GO:0005737">
    <property type="term" value="C:cytoplasm"/>
    <property type="evidence" value="ECO:0007669"/>
    <property type="project" value="TreeGrafter"/>
</dbReference>
<dbReference type="AlphaFoldDB" id="A0A8J2NIB7"/>
<dbReference type="EMBL" id="CAJVCH010018617">
    <property type="protein sequence ID" value="CAG7685924.1"/>
    <property type="molecule type" value="Genomic_DNA"/>
</dbReference>
<keyword evidence="6" id="KW-1185">Reference proteome</keyword>
<feature type="domain" description="A to I editase" evidence="4">
    <location>
        <begin position="404"/>
        <end position="725"/>
    </location>
</feature>
<name>A0A8J2NIB7_9HEXA</name>
<dbReference type="SMART" id="SM00358">
    <property type="entry name" value="DSRM"/>
    <property type="match status" value="2"/>
</dbReference>
<evidence type="ECO:0000259" key="4">
    <source>
        <dbReference type="PROSITE" id="PS50141"/>
    </source>
</evidence>
<evidence type="ECO:0000313" key="6">
    <source>
        <dbReference type="Proteomes" id="UP000708208"/>
    </source>
</evidence>
<keyword evidence="1" id="KW-0694">RNA-binding</keyword>
<dbReference type="GO" id="GO:0008251">
    <property type="term" value="F:tRNA-specific adenosine deaminase activity"/>
    <property type="evidence" value="ECO:0007669"/>
    <property type="project" value="TreeGrafter"/>
</dbReference>
<proteinExistence type="predicted"/>
<reference evidence="5" key="1">
    <citation type="submission" date="2021-06" db="EMBL/GenBank/DDBJ databases">
        <authorList>
            <person name="Hodson N. C."/>
            <person name="Mongue J. A."/>
            <person name="Jaron S. K."/>
        </authorList>
    </citation>
    <scope>NUCLEOTIDE SEQUENCE</scope>
</reference>
<dbReference type="InterPro" id="IPR002466">
    <property type="entry name" value="A_deamin"/>
</dbReference>
<dbReference type="PROSITE" id="PS50141">
    <property type="entry name" value="A_DEAMIN_EDITASE"/>
    <property type="match status" value="1"/>
</dbReference>
<feature type="region of interest" description="Disordered" evidence="2">
    <location>
        <begin position="45"/>
        <end position="75"/>
    </location>
</feature>
<feature type="domain" description="DRBM" evidence="3">
    <location>
        <begin position="262"/>
        <end position="311"/>
    </location>
</feature>